<sequence>MLHIVFKKDGMDPKDGAQYGAPFKEEEWSDNDDDDEINLAGTSSLCGMYTIVVVSASCVPESLCVGPTVDSSGIHTQPLVGHANDDVNCITVTDADANADADADAYVYTAPTSVDTLEGLMVVVESVPASLEAPQLTLVPQYQESNDNNIISIMLDAFTEDNGQMICDFTDSFIEATKICEEDDILSMLAAFTEVDEGQAKKRCFIRLFLNLRPRYQLRKQAMIEANTIGEHLRQKDLIWFFYHPAVDLRHVVTDFNAFKSRVGFMVMMALKDAIILYGLLRQSRTFAFFIFTRSSLQHHLATDNTFVLFATNVLCFSSDIICFDMMSDFMKDAFNSIGRDIGSSTCSNGFLL</sequence>
<evidence type="ECO:0000313" key="2">
    <source>
        <dbReference type="Proteomes" id="UP001472677"/>
    </source>
</evidence>
<protein>
    <submittedName>
        <fullName evidence="1">Uncharacterized protein</fullName>
    </submittedName>
</protein>
<name>A0ABR2FYA3_9ROSI</name>
<comment type="caution">
    <text evidence="1">The sequence shown here is derived from an EMBL/GenBank/DDBJ whole genome shotgun (WGS) entry which is preliminary data.</text>
</comment>
<dbReference type="EMBL" id="JBBPBM010000004">
    <property type="protein sequence ID" value="KAK8589256.1"/>
    <property type="molecule type" value="Genomic_DNA"/>
</dbReference>
<keyword evidence="2" id="KW-1185">Reference proteome</keyword>
<reference evidence="1 2" key="1">
    <citation type="journal article" date="2024" name="G3 (Bethesda)">
        <title>Genome assembly of Hibiscus sabdariffa L. provides insights into metabolisms of medicinal natural products.</title>
        <authorList>
            <person name="Kim T."/>
        </authorList>
    </citation>
    <scope>NUCLEOTIDE SEQUENCE [LARGE SCALE GENOMIC DNA]</scope>
    <source>
        <strain evidence="1">TK-2024</strain>
        <tissue evidence="1">Old leaves</tissue>
    </source>
</reference>
<proteinExistence type="predicted"/>
<organism evidence="1 2">
    <name type="scientific">Hibiscus sabdariffa</name>
    <name type="common">roselle</name>
    <dbReference type="NCBI Taxonomy" id="183260"/>
    <lineage>
        <taxon>Eukaryota</taxon>
        <taxon>Viridiplantae</taxon>
        <taxon>Streptophyta</taxon>
        <taxon>Embryophyta</taxon>
        <taxon>Tracheophyta</taxon>
        <taxon>Spermatophyta</taxon>
        <taxon>Magnoliopsida</taxon>
        <taxon>eudicotyledons</taxon>
        <taxon>Gunneridae</taxon>
        <taxon>Pentapetalae</taxon>
        <taxon>rosids</taxon>
        <taxon>malvids</taxon>
        <taxon>Malvales</taxon>
        <taxon>Malvaceae</taxon>
        <taxon>Malvoideae</taxon>
        <taxon>Hibiscus</taxon>
    </lineage>
</organism>
<evidence type="ECO:0000313" key="1">
    <source>
        <dbReference type="EMBL" id="KAK8589256.1"/>
    </source>
</evidence>
<accession>A0ABR2FYA3</accession>
<gene>
    <name evidence="1" type="ORF">V6N12_023658</name>
</gene>
<dbReference type="Proteomes" id="UP001472677">
    <property type="component" value="Unassembled WGS sequence"/>
</dbReference>